<dbReference type="GO" id="GO:0016746">
    <property type="term" value="F:acyltransferase activity"/>
    <property type="evidence" value="ECO:0007669"/>
    <property type="project" value="UniProtKB-KW"/>
</dbReference>
<keyword evidence="5" id="KW-1185">Reference proteome</keyword>
<evidence type="ECO:0000256" key="1">
    <source>
        <dbReference type="ARBA" id="ARBA00022679"/>
    </source>
</evidence>
<accession>A0ABM8WHK8</accession>
<dbReference type="CDD" id="cd04301">
    <property type="entry name" value="NAT_SF"/>
    <property type="match status" value="1"/>
</dbReference>
<dbReference type="Pfam" id="PF00583">
    <property type="entry name" value="Acetyltransf_1"/>
    <property type="match status" value="1"/>
</dbReference>
<keyword evidence="1 4" id="KW-0808">Transferase</keyword>
<gene>
    <name evidence="4" type="primary">patZ</name>
    <name evidence="4" type="ORF">LMG21510_00579</name>
</gene>
<dbReference type="PANTHER" id="PTHR43072:SF23">
    <property type="entry name" value="UPF0039 PROTEIN C11D3.02C"/>
    <property type="match status" value="1"/>
</dbReference>
<comment type="caution">
    <text evidence="4">The sequence shown here is derived from an EMBL/GenBank/DDBJ whole genome shotgun (WGS) entry which is preliminary data.</text>
</comment>
<evidence type="ECO:0000313" key="4">
    <source>
        <dbReference type="EMBL" id="CAG9166878.1"/>
    </source>
</evidence>
<sequence length="201" mass="21132">MTDTTPSPATANPGPCFPECTATLANGAAISIREVGADDKAALLAAFDALSPESRYTRFFAPMPQLPDGALEHATHPDPRAEGALVAVVLGEGTIVGGARYGAAPGGDTCEFAVTVADDWHRLGLASRLMTMLVDMARARGYRTMEGYVLSTNAGMRRLARRLGFVDQACPDDATTRIVTLALRPDAPGRQVDGADKDRDG</sequence>
<protein>
    <submittedName>
        <fullName evidence="4">Peptidyl-lysine N-acetyltransferase PatZ</fullName>
        <ecNumber evidence="4">2.3.1.-</ecNumber>
    </submittedName>
</protein>
<organism evidence="4 5">
    <name type="scientific">Cupriavidus respiraculi</name>
    <dbReference type="NCBI Taxonomy" id="195930"/>
    <lineage>
        <taxon>Bacteria</taxon>
        <taxon>Pseudomonadati</taxon>
        <taxon>Pseudomonadota</taxon>
        <taxon>Betaproteobacteria</taxon>
        <taxon>Burkholderiales</taxon>
        <taxon>Burkholderiaceae</taxon>
        <taxon>Cupriavidus</taxon>
    </lineage>
</organism>
<dbReference type="EC" id="2.3.1.-" evidence="4"/>
<evidence type="ECO:0000256" key="2">
    <source>
        <dbReference type="ARBA" id="ARBA00023315"/>
    </source>
</evidence>
<dbReference type="Gene3D" id="3.40.630.30">
    <property type="match status" value="1"/>
</dbReference>
<dbReference type="PANTHER" id="PTHR43072">
    <property type="entry name" value="N-ACETYLTRANSFERASE"/>
    <property type="match status" value="1"/>
</dbReference>
<dbReference type="EMBL" id="CAJZAH010000001">
    <property type="protein sequence ID" value="CAG9166878.1"/>
    <property type="molecule type" value="Genomic_DNA"/>
</dbReference>
<keyword evidence="2 4" id="KW-0012">Acyltransferase</keyword>
<name>A0ABM8WHK8_9BURK</name>
<dbReference type="Proteomes" id="UP000721236">
    <property type="component" value="Unassembled WGS sequence"/>
</dbReference>
<dbReference type="SUPFAM" id="SSF55729">
    <property type="entry name" value="Acyl-CoA N-acyltransferases (Nat)"/>
    <property type="match status" value="1"/>
</dbReference>
<feature type="domain" description="N-acetyltransferase" evidence="3">
    <location>
        <begin position="30"/>
        <end position="188"/>
    </location>
</feature>
<dbReference type="InterPro" id="IPR016181">
    <property type="entry name" value="Acyl_CoA_acyltransferase"/>
</dbReference>
<dbReference type="InterPro" id="IPR000182">
    <property type="entry name" value="GNAT_dom"/>
</dbReference>
<proteinExistence type="predicted"/>
<evidence type="ECO:0000259" key="3">
    <source>
        <dbReference type="PROSITE" id="PS51186"/>
    </source>
</evidence>
<reference evidence="4 5" key="1">
    <citation type="submission" date="2021-08" db="EMBL/GenBank/DDBJ databases">
        <authorList>
            <person name="Peeters C."/>
        </authorList>
    </citation>
    <scope>NUCLEOTIDE SEQUENCE [LARGE SCALE GENOMIC DNA]</scope>
    <source>
        <strain evidence="4 5">LMG 21510</strain>
    </source>
</reference>
<dbReference type="PROSITE" id="PS51186">
    <property type="entry name" value="GNAT"/>
    <property type="match status" value="1"/>
</dbReference>
<evidence type="ECO:0000313" key="5">
    <source>
        <dbReference type="Proteomes" id="UP000721236"/>
    </source>
</evidence>